<feature type="chain" id="PRO_5040573466" description="Extracellular membrane protein CFEM domain-containing protein" evidence="2">
    <location>
        <begin position="18"/>
        <end position="312"/>
    </location>
</feature>
<dbReference type="AlphaFoldDB" id="A0A1P8YXQ8"/>
<dbReference type="Proteomes" id="UP000756132">
    <property type="component" value="Chromosome 8"/>
</dbReference>
<evidence type="ECO:0000313" key="5">
    <source>
        <dbReference type="Proteomes" id="UP000756132"/>
    </source>
</evidence>
<evidence type="ECO:0000313" key="3">
    <source>
        <dbReference type="EMBL" id="AQA29302.1"/>
    </source>
</evidence>
<evidence type="ECO:0000313" key="4">
    <source>
        <dbReference type="EMBL" id="UJO20641.1"/>
    </source>
</evidence>
<sequence>MRYTLLAMAAAITAVVADSDDCQATYKQCIADGYAEVKCSCDLTTCSGEDAARIRDYCATATANLPAPTKTSSATIITGTPGSQPSGQPPITAAEGSLPLGATCSDKKQCANGADCWGSNAGIIRRCGNFNGSCKEDSQCAYNTCNTDTGLCSGFLPTESYRANTVSSTGSAASSSATTYACNPAHQYPEGRQCVSTNGGLTLLPPTTTSASTATGTGYACNPAHQYPAGQVCTEIGGQLTLVTGGSPAATATATGVSPPVYGGSNSTTVRPTGTGAVNPSGSITPYQGSASVVETLSGLAALVAGVVAYVL</sequence>
<evidence type="ECO:0000256" key="1">
    <source>
        <dbReference type="SAM" id="MobiDB-lite"/>
    </source>
</evidence>
<feature type="signal peptide" evidence="2">
    <location>
        <begin position="1"/>
        <end position="17"/>
    </location>
</feature>
<feature type="compositionally biased region" description="Low complexity" evidence="1">
    <location>
        <begin position="78"/>
        <end position="90"/>
    </location>
</feature>
<dbReference type="RefSeq" id="XP_047765007.1">
    <property type="nucleotide sequence ID" value="XM_047910143.1"/>
</dbReference>
<dbReference type="GeneID" id="71990873"/>
<dbReference type="EMBL" id="CP090170">
    <property type="protein sequence ID" value="UJO20641.1"/>
    <property type="molecule type" value="Genomic_DNA"/>
</dbReference>
<dbReference type="KEGG" id="ffu:CLAFUR5_10995"/>
<evidence type="ECO:0008006" key="6">
    <source>
        <dbReference type="Google" id="ProtNLM"/>
    </source>
</evidence>
<name>A0A1P8YXQ8_PASFU</name>
<protein>
    <recommendedName>
        <fullName evidence="6">Extracellular membrane protein CFEM domain-containing protein</fullName>
    </recommendedName>
</protein>
<gene>
    <name evidence="4" type="ORF">CLAFUR5_10995</name>
</gene>
<keyword evidence="2" id="KW-0732">Signal</keyword>
<dbReference type="EMBL" id="KX943131">
    <property type="protein sequence ID" value="AQA29302.1"/>
    <property type="molecule type" value="Genomic_DNA"/>
</dbReference>
<organism evidence="3">
    <name type="scientific">Passalora fulva</name>
    <name type="common">Tomato leaf mold</name>
    <name type="synonym">Cladosporium fulvum</name>
    <dbReference type="NCBI Taxonomy" id="5499"/>
    <lineage>
        <taxon>Eukaryota</taxon>
        <taxon>Fungi</taxon>
        <taxon>Dikarya</taxon>
        <taxon>Ascomycota</taxon>
        <taxon>Pezizomycotina</taxon>
        <taxon>Dothideomycetes</taxon>
        <taxon>Dothideomycetidae</taxon>
        <taxon>Mycosphaerellales</taxon>
        <taxon>Mycosphaerellaceae</taxon>
        <taxon>Fulvia</taxon>
    </lineage>
</organism>
<accession>A0A1P8YXQ8</accession>
<dbReference type="OrthoDB" id="3650646at2759"/>
<keyword evidence="5" id="KW-1185">Reference proteome</keyword>
<reference evidence="4" key="3">
    <citation type="journal article" date="2022" name="Microb. Genom.">
        <title>A chromosome-scale genome assembly of the tomato pathogen Cladosporium fulvum reveals a compartmentalized genome architecture and the presence of a dispensable chromosome.</title>
        <authorList>
            <person name="Zaccaron A.Z."/>
            <person name="Chen L.H."/>
            <person name="Samaras A."/>
            <person name="Stergiopoulos I."/>
        </authorList>
    </citation>
    <scope>NUCLEOTIDE SEQUENCE</scope>
    <source>
        <strain evidence="4">Race5_Kim</strain>
    </source>
</reference>
<dbReference type="OMA" id="EGQICAT"/>
<reference evidence="4" key="2">
    <citation type="submission" date="2021-12" db="EMBL/GenBank/DDBJ databases">
        <authorList>
            <person name="Zaccaron A."/>
            <person name="Stergiopoulos I."/>
        </authorList>
    </citation>
    <scope>NUCLEOTIDE SEQUENCE</scope>
    <source>
        <strain evidence="4">Race5_Kim</strain>
    </source>
</reference>
<proteinExistence type="predicted"/>
<evidence type="ECO:0000256" key="2">
    <source>
        <dbReference type="SAM" id="SignalP"/>
    </source>
</evidence>
<feature type="region of interest" description="Disordered" evidence="1">
    <location>
        <begin position="72"/>
        <end position="92"/>
    </location>
</feature>
<reference evidence="3" key="1">
    <citation type="submission" date="2016-10" db="EMBL/GenBank/DDBJ databases">
        <title>Novel effectors identified in the apoplast of Cladosporium fulvum-infected tomato.</title>
        <authorList>
            <person name="Mesarich C.H."/>
            <person name="de Wit P.J.G.M."/>
        </authorList>
    </citation>
    <scope>NUCLEOTIDE SEQUENCE</scope>
    <source>
        <strain evidence="3">0WU</strain>
    </source>
</reference>